<dbReference type="Proteomes" id="UP000193335">
    <property type="component" value="Unassembled WGS sequence"/>
</dbReference>
<dbReference type="RefSeq" id="WP_085401167.1">
    <property type="nucleotide sequence ID" value="NZ_NAFL01000248.1"/>
</dbReference>
<proteinExistence type="predicted"/>
<protein>
    <submittedName>
        <fullName evidence="1">Uncharacterized protein</fullName>
    </submittedName>
</protein>
<name>A0A1Y2JNP9_BRAJP</name>
<gene>
    <name evidence="1" type="ORF">BSZ19_18555</name>
</gene>
<dbReference type="AlphaFoldDB" id="A0A1Y2JNP9"/>
<evidence type="ECO:0000313" key="1">
    <source>
        <dbReference type="EMBL" id="OSJ32553.1"/>
    </source>
</evidence>
<accession>A0A1Y2JNP9</accession>
<sequence length="120" mass="13701">MSRKRPNTLFWRRTMTALGVIYGKSARRGGEKLFDLERGKLRARIDCNLSDAQRAHYEELLAAALRQHVGEARAKSEEAERAAAMFDRDSVYRRAGYMGTATDRTIDYLVDLGFEEREAA</sequence>
<evidence type="ECO:0000313" key="2">
    <source>
        <dbReference type="Proteomes" id="UP000193335"/>
    </source>
</evidence>
<reference evidence="1 2" key="1">
    <citation type="submission" date="2017-03" db="EMBL/GenBank/DDBJ databases">
        <title>Whole genome sequences of fourteen strains of Bradyrhizobium canariense and one strain of Bradyrhizobium japonicum isolated from Lupinus (Papilionoideae: Genisteae) species in Algeria.</title>
        <authorList>
            <person name="Crovadore J."/>
            <person name="Chekireb D."/>
            <person name="Brachmann A."/>
            <person name="Chablais R."/>
            <person name="Cochard B."/>
            <person name="Lefort F."/>
        </authorList>
    </citation>
    <scope>NUCLEOTIDE SEQUENCE [LARGE SCALE GENOMIC DNA]</scope>
    <source>
        <strain evidence="1 2">UBMA197</strain>
    </source>
</reference>
<organism evidence="1 2">
    <name type="scientific">Bradyrhizobium japonicum</name>
    <dbReference type="NCBI Taxonomy" id="375"/>
    <lineage>
        <taxon>Bacteria</taxon>
        <taxon>Pseudomonadati</taxon>
        <taxon>Pseudomonadota</taxon>
        <taxon>Alphaproteobacteria</taxon>
        <taxon>Hyphomicrobiales</taxon>
        <taxon>Nitrobacteraceae</taxon>
        <taxon>Bradyrhizobium</taxon>
    </lineage>
</organism>
<comment type="caution">
    <text evidence="1">The sequence shown here is derived from an EMBL/GenBank/DDBJ whole genome shotgun (WGS) entry which is preliminary data.</text>
</comment>
<dbReference type="EMBL" id="NAFL01000248">
    <property type="protein sequence ID" value="OSJ32553.1"/>
    <property type="molecule type" value="Genomic_DNA"/>
</dbReference>